<evidence type="ECO:0000313" key="1">
    <source>
        <dbReference type="EMBL" id="KJU90362.1"/>
    </source>
</evidence>
<proteinExistence type="predicted"/>
<dbReference type="AlphaFoldDB" id="A0A0F3H8I5"/>
<accession>A0A0F3H8I5</accession>
<comment type="caution">
    <text evidence="1">The sequence shown here is derived from an EMBL/GenBank/DDBJ whole genome shotgun (WGS) entry which is preliminary data.</text>
</comment>
<name>A0A0F3H8I5_9STRE</name>
<reference evidence="1 2" key="1">
    <citation type="submission" date="2015-02" db="EMBL/GenBank/DDBJ databases">
        <title>Evolution of amylase-binding proteins of oral streptococcal species.</title>
        <authorList>
            <person name="Haase E.M."/>
        </authorList>
    </citation>
    <scope>NUCLEOTIDE SEQUENCE [LARGE SCALE GENOMIC DNA]</scope>
    <source>
        <strain evidence="1 2">UC6950A</strain>
    </source>
</reference>
<dbReference type="PATRIC" id="fig|28037.218.peg.1789"/>
<dbReference type="EMBL" id="JYOV01000022">
    <property type="protein sequence ID" value="KJU90362.1"/>
    <property type="molecule type" value="Genomic_DNA"/>
</dbReference>
<protein>
    <submittedName>
        <fullName evidence="1">Uncharacterized protein</fullName>
    </submittedName>
</protein>
<evidence type="ECO:0000313" key="2">
    <source>
        <dbReference type="Proteomes" id="UP000033405"/>
    </source>
</evidence>
<dbReference type="Proteomes" id="UP000033405">
    <property type="component" value="Unassembled WGS sequence"/>
</dbReference>
<dbReference type="RefSeq" id="WP_045763822.1">
    <property type="nucleotide sequence ID" value="NZ_JASHBN010000001.1"/>
</dbReference>
<organism evidence="1 2">
    <name type="scientific">Streptococcus infantis</name>
    <dbReference type="NCBI Taxonomy" id="68892"/>
    <lineage>
        <taxon>Bacteria</taxon>
        <taxon>Bacillati</taxon>
        <taxon>Bacillota</taxon>
        <taxon>Bacilli</taxon>
        <taxon>Lactobacillales</taxon>
        <taxon>Streptococcaceae</taxon>
        <taxon>Streptococcus</taxon>
    </lineage>
</organism>
<gene>
    <name evidence="1" type="ORF">TZ96_01825</name>
</gene>
<sequence length="84" mass="10205">MDKQYLRDKIEALRHNFVESTQHERAVGMLDEVHMSKKMLKIKKKMISLEMERCQKKIEHKDCSKIDQKIQEQKELFEACRKQK</sequence>